<sequence>MLVLILRKNGEFSMNNDQLMLSQLKSLLADEHSPVTILANASALINQTVDQLNWVGFYRYDHANDELVLGPFQGRVACMHIKMGAGVCGTAAQDRKVQVVADVSQYPGYISCDAAAKSELVVPLVRQDGSLYGVLDLDAPVRDRFDKQLVATMTTSAAIIMKAIDEAA</sequence>
<dbReference type="SUPFAM" id="SSF55781">
    <property type="entry name" value="GAF domain-like"/>
    <property type="match status" value="1"/>
</dbReference>
<proteinExistence type="inferred from homology"/>
<evidence type="ECO:0000259" key="2">
    <source>
        <dbReference type="SMART" id="SM00065"/>
    </source>
</evidence>
<feature type="domain" description="GAF" evidence="2">
    <location>
        <begin position="33"/>
        <end position="168"/>
    </location>
</feature>
<evidence type="ECO:0000256" key="1">
    <source>
        <dbReference type="ARBA" id="ARBA00038454"/>
    </source>
</evidence>
<dbReference type="SMART" id="SM00065">
    <property type="entry name" value="GAF"/>
    <property type="match status" value="1"/>
</dbReference>
<comment type="similarity">
    <text evidence="1">Belongs to the free Met sulfoxide reductase family.</text>
</comment>
<comment type="caution">
    <text evidence="3">The sequence shown here is derived from an EMBL/GenBank/DDBJ whole genome shotgun (WGS) entry which is preliminary data.</text>
</comment>
<accession>A0ABR5P1L0</accession>
<keyword evidence="4" id="KW-1185">Reference proteome</keyword>
<dbReference type="EMBL" id="AZDK01000005">
    <property type="protein sequence ID" value="KRK60284.1"/>
    <property type="molecule type" value="Genomic_DNA"/>
</dbReference>
<name>A0ABR5P1L0_9LACO</name>
<dbReference type="PANTHER" id="PTHR21021">
    <property type="entry name" value="GAF/PUTATIVE CYTOSKELETAL PROTEIN"/>
    <property type="match status" value="1"/>
</dbReference>
<protein>
    <submittedName>
        <fullName evidence="3">GAF domain protein</fullName>
    </submittedName>
</protein>
<dbReference type="InterPro" id="IPR051330">
    <property type="entry name" value="Phosphatase_reg/MetRdx"/>
</dbReference>
<evidence type="ECO:0000313" key="4">
    <source>
        <dbReference type="Proteomes" id="UP000051883"/>
    </source>
</evidence>
<reference evidence="3 4" key="1">
    <citation type="journal article" date="2015" name="Genome Announc.">
        <title>Expanding the biotechnology potential of lactobacilli through comparative genomics of 213 strains and associated genera.</title>
        <authorList>
            <person name="Sun Z."/>
            <person name="Harris H.M."/>
            <person name="McCann A."/>
            <person name="Guo C."/>
            <person name="Argimon S."/>
            <person name="Zhang W."/>
            <person name="Yang X."/>
            <person name="Jeffery I.B."/>
            <person name="Cooney J.C."/>
            <person name="Kagawa T.F."/>
            <person name="Liu W."/>
            <person name="Song Y."/>
            <person name="Salvetti E."/>
            <person name="Wrobel A."/>
            <person name="Rasinkangas P."/>
            <person name="Parkhill J."/>
            <person name="Rea M.C."/>
            <person name="O'Sullivan O."/>
            <person name="Ritari J."/>
            <person name="Douillard F.P."/>
            <person name="Paul Ross R."/>
            <person name="Yang R."/>
            <person name="Briner A.E."/>
            <person name="Felis G.E."/>
            <person name="de Vos W.M."/>
            <person name="Barrangou R."/>
            <person name="Klaenhammer T.R."/>
            <person name="Caufield P.W."/>
            <person name="Cui Y."/>
            <person name="Zhang H."/>
            <person name="O'Toole P.W."/>
        </authorList>
    </citation>
    <scope>NUCLEOTIDE SEQUENCE [LARGE SCALE GENOMIC DNA]</scope>
    <source>
        <strain evidence="3 4">DSM 16041</strain>
    </source>
</reference>
<dbReference type="InterPro" id="IPR029016">
    <property type="entry name" value="GAF-like_dom_sf"/>
</dbReference>
<dbReference type="InterPro" id="IPR003018">
    <property type="entry name" value="GAF"/>
</dbReference>
<dbReference type="Gene3D" id="3.30.450.40">
    <property type="match status" value="1"/>
</dbReference>
<gene>
    <name evidence="3" type="ORF">FC31_GL001668</name>
</gene>
<evidence type="ECO:0000313" key="3">
    <source>
        <dbReference type="EMBL" id="KRK60284.1"/>
    </source>
</evidence>
<dbReference type="Proteomes" id="UP000051883">
    <property type="component" value="Unassembled WGS sequence"/>
</dbReference>
<dbReference type="PANTHER" id="PTHR21021:SF15">
    <property type="entry name" value="FREE METHIONINE-R-SULFOXIDE REDUCTASE"/>
    <property type="match status" value="1"/>
</dbReference>
<organism evidence="3 4">
    <name type="scientific">Limosilactobacillus antri DSM 16041</name>
    <dbReference type="NCBI Taxonomy" id="525309"/>
    <lineage>
        <taxon>Bacteria</taxon>
        <taxon>Bacillati</taxon>
        <taxon>Bacillota</taxon>
        <taxon>Bacilli</taxon>
        <taxon>Lactobacillales</taxon>
        <taxon>Lactobacillaceae</taxon>
        <taxon>Limosilactobacillus</taxon>
    </lineage>
</organism>
<dbReference type="Pfam" id="PF13185">
    <property type="entry name" value="GAF_2"/>
    <property type="match status" value="1"/>
</dbReference>